<dbReference type="RefSeq" id="WP_020513867.1">
    <property type="nucleotide sequence ID" value="NZ_JBIAZU010000012.1"/>
</dbReference>
<evidence type="ECO:0000313" key="1">
    <source>
        <dbReference type="EMBL" id="MFF5297640.1"/>
    </source>
</evidence>
<proteinExistence type="predicted"/>
<name>A0ABW6WYK3_9ACTN</name>
<dbReference type="Proteomes" id="UP001602245">
    <property type="component" value="Unassembled WGS sequence"/>
</dbReference>
<gene>
    <name evidence="1" type="ORF">ACFY35_50115</name>
</gene>
<dbReference type="SUPFAM" id="SSF82171">
    <property type="entry name" value="DPP6 N-terminal domain-like"/>
    <property type="match status" value="1"/>
</dbReference>
<dbReference type="EMBL" id="JBIAZU010000012">
    <property type="protein sequence ID" value="MFF5297640.1"/>
    <property type="molecule type" value="Genomic_DNA"/>
</dbReference>
<comment type="caution">
    <text evidence="1">The sequence shown here is derived from an EMBL/GenBank/DDBJ whole genome shotgun (WGS) entry which is preliminary data.</text>
</comment>
<sequence length="354" mass="37085">MTPAHTGGVVSLVVAVGAGAALLVAGPAAKPAAAPAGRIDAAKAWPHAKRADLDPALPDGPLLTPLLFLDPATVLGTAPTPDARWVRLLLKDGRGLRELRRLPLGSNPQFEAVTAAGDDLVWTESADGGGRVRIWHAGRAGGPARLLTADTGDALFYGTEFDLAIAGGRVHWAAASRTPKSTDIRSVPLTGGAVSVRTEPGEWAMSAWPWLVDDQDRRLRNLETRRDTDVAVGGPVITTCAPVWCLVVGTSQDGPARIDLVRPDGTGRRRIAGGTARSAVTEVAVLDRFELLSEPGPNSDLTGRETLLAYDVATSRTVTVAADVDGAFTGGGMLWWSTGDDDNVTWHALDLRTA</sequence>
<evidence type="ECO:0008006" key="3">
    <source>
        <dbReference type="Google" id="ProtNLM"/>
    </source>
</evidence>
<reference evidence="1 2" key="1">
    <citation type="submission" date="2024-10" db="EMBL/GenBank/DDBJ databases">
        <title>The Natural Products Discovery Center: Release of the First 8490 Sequenced Strains for Exploring Actinobacteria Biosynthetic Diversity.</title>
        <authorList>
            <person name="Kalkreuter E."/>
            <person name="Kautsar S.A."/>
            <person name="Yang D."/>
            <person name="Bader C.D."/>
            <person name="Teijaro C.N."/>
            <person name="Fluegel L."/>
            <person name="Davis C.M."/>
            <person name="Simpson J.R."/>
            <person name="Lauterbach L."/>
            <person name="Steele A.D."/>
            <person name="Gui C."/>
            <person name="Meng S."/>
            <person name="Li G."/>
            <person name="Viehrig K."/>
            <person name="Ye F."/>
            <person name="Su P."/>
            <person name="Kiefer A.F."/>
            <person name="Nichols A."/>
            <person name="Cepeda A.J."/>
            <person name="Yan W."/>
            <person name="Fan B."/>
            <person name="Jiang Y."/>
            <person name="Adhikari A."/>
            <person name="Zheng C.-J."/>
            <person name="Schuster L."/>
            <person name="Cowan T.M."/>
            <person name="Smanski M.J."/>
            <person name="Chevrette M.G."/>
            <person name="De Carvalho L.P.S."/>
            <person name="Shen B."/>
        </authorList>
    </citation>
    <scope>NUCLEOTIDE SEQUENCE [LARGE SCALE GENOMIC DNA]</scope>
    <source>
        <strain evidence="1 2">NPDC000087</strain>
    </source>
</reference>
<keyword evidence="2" id="KW-1185">Reference proteome</keyword>
<accession>A0ABW6WYK3</accession>
<protein>
    <recommendedName>
        <fullName evidence="3">WD40 repeat domain-containing protein</fullName>
    </recommendedName>
</protein>
<evidence type="ECO:0000313" key="2">
    <source>
        <dbReference type="Proteomes" id="UP001602245"/>
    </source>
</evidence>
<organism evidence="1 2">
    <name type="scientific">Paractinoplanes globisporus</name>
    <dbReference type="NCBI Taxonomy" id="113565"/>
    <lineage>
        <taxon>Bacteria</taxon>
        <taxon>Bacillati</taxon>
        <taxon>Actinomycetota</taxon>
        <taxon>Actinomycetes</taxon>
        <taxon>Micromonosporales</taxon>
        <taxon>Micromonosporaceae</taxon>
        <taxon>Paractinoplanes</taxon>
    </lineage>
</organism>